<feature type="coiled-coil region" evidence="5">
    <location>
        <begin position="1748"/>
        <end position="1775"/>
    </location>
</feature>
<evidence type="ECO:0000256" key="1">
    <source>
        <dbReference type="ARBA" id="ARBA00022679"/>
    </source>
</evidence>
<feature type="compositionally biased region" description="Low complexity" evidence="6">
    <location>
        <begin position="1689"/>
        <end position="1719"/>
    </location>
</feature>
<dbReference type="GO" id="GO:0004519">
    <property type="term" value="F:endonuclease activity"/>
    <property type="evidence" value="ECO:0007669"/>
    <property type="project" value="UniProtKB-KW"/>
</dbReference>
<sequence>GAEPDETWRSYGSWSSWRMVVSLTNKMEAHEKDNDAPGDGLINHGQLEIGVSNRWAHRRLWVLAVRRWHKQTDVPVFKRAEKLLRTFGWDMQADFEHLSEQTLSSDGYLDTIIAVINSKAGVREEDDKRRAYKQAIADNQRHRDETLAQYSVRRMKDFQAAANFGVVIPDALKAMLMREGAALTEQSQQNLMALLQSNEDSPEAVAKALARLDVRHDRISGYVNGEHGDETAETYVTQNDDTSDDDDAADEQAVIKELEPLDLTEDQVTEVFAVLEQRRRTWRQNKLFKADAKKDRGSFSKDGQFGHPRGQAGGVPGKSAPRPRLNKEQLKKISRCRLCTKRGHWAEDCALKKKAAPTAFSYCGNASSASSAFSYVTLADVRAAVQVVMSPSEVMDRWAFLALPGGEAILDIGATQDLIGTAAMKELTEILAGSGLRPLKVDKPAVTPSGIGGSARATGVMLLPISPGGIPGVLEITVLEGNIPPLLSVGFLEFLQANIDLERDEIDFRKIGLKLPMKKLPSGHRTIPLVQWDGKKFPVPLDVQKKYGLSEDAFNLDSKAQSNWCRLMQTLAMVWDASRLNFILLVKDRIPLKEECHVVQGEGQECSSSDLLDNHGGVPNSCGCCRLAANEPSLAIRELGGIRDTAADTSGLQHAELATGTDDDSGAKVIAGARTGPSSDGDAHASSIIPDQINWVQHGGGSLVGDRARDAQSQHHAGHVRNWPTWLLAAGVITTSALITYDQCSASMQGNLLAAGMTDECYMFQYDLGGDPGEADWCCLWRTVIDAESGEILENSPAPSCQLEFTAPLDLRVRHWGLPMDFIRLCSFSNFSTPPLRMDLEGNLSETGTLWTFPTDILSKENLSAAQHELPDVGSPSDIKRCGVKLSLLTRQSHGQDPRQLDFAELFSPSRVTPYAQRLGLRVAEDMVFDLASGWDVRKKEARQKFRKFQRERKPKTLMCSPECKAFSLLGNLNHHKMSPGRLERDLAEGHLMWDYSLEAIEEQCGQGDYFGLEHPGAATSWKLPQTQAVLQRPDVALMAFDMCAFGLSVVPSGELSRKITKIATNNPWLAHEYPPQLCECIARSAQSAALCLPVPSFLSQEPTALDFHGFGEDEAEAGEEVGEGGERNARRKSVTDAQKRLVQKVHTNLGHPPRDRLLRAFRAAGALPQVLEYIQKEHRCEDCQMKHRPDVHRKAQLPRTYSFNKIVGLDFFYIKWRDCNLAIMNMIDLGTSYQIAVRAEIAEGTGGGTPTSQTAWQIFLTTWVRYYGAPQMIICDAGNEFKGAFERGLENLGIYQHVIHPECPWENGLTERHGGWLKDRLDREIASGRSVIQELPDLDELLSSLTSSKNNWLNKGGYTPSQLVFGQLTRIPGELLAEDDLAAHGLQDAFSDPMEVDEAAGEYRRRFKIRERARQLALQQDSKEAMQGATKAATHQNRVWLPGQWVYVFRRARANQELHLRDRWVGPGVVVLSNNNTVYVGMRSRLWRCSAEQLRPALPSEIMGKDLASDPGLATLLRKVISGTRSGAVDVAKEGAPPPHAHLRAVEHAGDGVQTSDEWLPGGPRHAPEPPVPVPDGLLPTGRTSTTPPDWLIPETPVLPTADSRRPSTHEPASEPDETPLPPPRPPETPPGLGLEAIPEDEPTPAPMPMERTPSPPAASTEPNDLEPPVEPPRKMPRTAEDVVQVESSSSDSSPSSHPGERSSSSSALPTSSTARAPGTPIQHLMERVVRPPGLTPSELLPEHGRVATQASEIERLRQAYDQLERQSEEEFSSQGWSGNFYNYNLGDEALRLEKDGSWTYMAKRNDEISLKDLNQKERELFEESDKIEWKAILETGAVRVVTGTEAAKLRAQFPDRIISSRMVRRKKPLPELHAWKAKSRWCIHGHKDPDTGTLVTYAPTPQSEGMMMFMQVGLNYKMKFAFSDVRNAFCQSGRLQRPKGPLFAEPCEGLDLPPGSLIIIDVPVYGLDDAPASWRLTVSSFLTEDLGFERNIVEPCWYSKFHLETGECIAQILVEVDDFIVAAVPSFYQELKQAMQKRFSFGKWQEDEAEYAGRRVRCNTDEILVDQYKYIQEQIHPISLAKGRRQAMNQSLTTEEFNALRSLIYKINWVARETRPEAAGLASIMASKLKFAKVSDVLIVNKFVNFLRTTAERPLKIWRFDPSSMCFIVCSDAGGINVKELELLDSEGLPTDATQGAWIVLTAEKLPCGKQQVRASPMAWRSSKLKRKVFSTYGGETQAMLQGVNEVDWLQIMYRDATLHDVQLKSWRSSLSPHMLVLPGECELGGRQQQCSVTDAKSLYDCLLREHPTGKQDRKSALELAIVLKDLQETKSMVRWVPHQKMVVDCLTKEDPLRANDALNQFLRSGLLSLVDVSQELNSRKNDPSFKRRSHAASRNRLIEEYQSNFAQWIQPLVNYIWGCCVMSPEGSISSLDQGNPTF</sequence>
<dbReference type="InterPro" id="IPR050951">
    <property type="entry name" value="Retrovirus_Pol_polyprotein"/>
</dbReference>
<dbReference type="InterPro" id="IPR012337">
    <property type="entry name" value="RNaseH-like_sf"/>
</dbReference>
<dbReference type="Proteomes" id="UP001152797">
    <property type="component" value="Unassembled WGS sequence"/>
</dbReference>
<evidence type="ECO:0000256" key="2">
    <source>
        <dbReference type="ARBA" id="ARBA00022695"/>
    </source>
</evidence>
<feature type="region of interest" description="Disordered" evidence="6">
    <location>
        <begin position="1116"/>
        <end position="1137"/>
    </location>
</feature>
<feature type="compositionally biased region" description="Basic and acidic residues" evidence="6">
    <location>
        <begin position="1604"/>
        <end position="1614"/>
    </location>
</feature>
<evidence type="ECO:0000256" key="5">
    <source>
        <dbReference type="SAM" id="Coils"/>
    </source>
</evidence>
<feature type="region of interest" description="Disordered" evidence="6">
    <location>
        <begin position="1552"/>
        <end position="1725"/>
    </location>
</feature>
<evidence type="ECO:0000313" key="9">
    <source>
        <dbReference type="EMBL" id="CAL4761692.1"/>
    </source>
</evidence>
<feature type="compositionally biased region" description="Basic and acidic residues" evidence="6">
    <location>
        <begin position="1125"/>
        <end position="1137"/>
    </location>
</feature>
<dbReference type="InterPro" id="IPR036397">
    <property type="entry name" value="RNaseH_sf"/>
</dbReference>
<feature type="region of interest" description="Disordered" evidence="6">
    <location>
        <begin position="657"/>
        <end position="683"/>
    </location>
</feature>
<dbReference type="PROSITE" id="PS50994">
    <property type="entry name" value="INTEGRASE"/>
    <property type="match status" value="1"/>
</dbReference>
<dbReference type="Gene3D" id="2.40.70.10">
    <property type="entry name" value="Acid Proteases"/>
    <property type="match status" value="1"/>
</dbReference>
<comment type="caution">
    <text evidence="8">The sequence shown here is derived from an EMBL/GenBank/DDBJ whole genome shotgun (WGS) entry which is preliminary data.</text>
</comment>
<dbReference type="SUPFAM" id="SSF53098">
    <property type="entry name" value="Ribonuclease H-like"/>
    <property type="match status" value="1"/>
</dbReference>
<dbReference type="PANTHER" id="PTHR37984">
    <property type="entry name" value="PROTEIN CBG26694"/>
    <property type="match status" value="1"/>
</dbReference>
<dbReference type="GO" id="GO:0015074">
    <property type="term" value="P:DNA integration"/>
    <property type="evidence" value="ECO:0007669"/>
    <property type="project" value="InterPro"/>
</dbReference>
<dbReference type="Pfam" id="PF07727">
    <property type="entry name" value="RVT_2"/>
    <property type="match status" value="1"/>
</dbReference>
<dbReference type="InterPro" id="IPR001584">
    <property type="entry name" value="Integrase_cat-core"/>
</dbReference>
<dbReference type="EMBL" id="CAMXCT010000131">
    <property type="protein sequence ID" value="CAI3974380.1"/>
    <property type="molecule type" value="Genomic_DNA"/>
</dbReference>
<feature type="region of interest" description="Disordered" evidence="6">
    <location>
        <begin position="293"/>
        <end position="324"/>
    </location>
</feature>
<reference evidence="9 10" key="2">
    <citation type="submission" date="2024-05" db="EMBL/GenBank/DDBJ databases">
        <authorList>
            <person name="Chen Y."/>
            <person name="Shah S."/>
            <person name="Dougan E. K."/>
            <person name="Thang M."/>
            <person name="Chan C."/>
        </authorList>
    </citation>
    <scope>NUCLEOTIDE SEQUENCE [LARGE SCALE GENOMIC DNA]</scope>
</reference>
<dbReference type="PANTHER" id="PTHR37984:SF5">
    <property type="entry name" value="PROTEIN NYNRIN-LIKE"/>
    <property type="match status" value="1"/>
</dbReference>
<accession>A0A9P1BKL4</accession>
<evidence type="ECO:0000256" key="6">
    <source>
        <dbReference type="SAM" id="MobiDB-lite"/>
    </source>
</evidence>
<gene>
    <name evidence="8" type="ORF">C1SCF055_LOCUS2786</name>
</gene>
<reference evidence="8" key="1">
    <citation type="submission" date="2022-10" db="EMBL/GenBank/DDBJ databases">
        <authorList>
            <person name="Chen Y."/>
            <person name="Dougan E. K."/>
            <person name="Chan C."/>
            <person name="Rhodes N."/>
            <person name="Thang M."/>
        </authorList>
    </citation>
    <scope>NUCLEOTIDE SEQUENCE</scope>
</reference>
<dbReference type="EMBL" id="CAMXCT030000131">
    <property type="protein sequence ID" value="CAL4761692.1"/>
    <property type="molecule type" value="Genomic_DNA"/>
</dbReference>
<keyword evidence="2" id="KW-0548">Nucleotidyltransferase</keyword>
<protein>
    <submittedName>
        <fullName evidence="9">Copia protein</fullName>
    </submittedName>
</protein>
<dbReference type="InterPro" id="IPR021109">
    <property type="entry name" value="Peptidase_aspartic_dom_sf"/>
</dbReference>
<keyword evidence="4" id="KW-0255">Endonuclease</keyword>
<evidence type="ECO:0000256" key="4">
    <source>
        <dbReference type="ARBA" id="ARBA00022759"/>
    </source>
</evidence>
<keyword evidence="4" id="KW-0378">Hydrolase</keyword>
<evidence type="ECO:0000259" key="7">
    <source>
        <dbReference type="PROSITE" id="PS50994"/>
    </source>
</evidence>
<dbReference type="Gene3D" id="3.30.420.10">
    <property type="entry name" value="Ribonuclease H-like superfamily/Ribonuclease H"/>
    <property type="match status" value="1"/>
</dbReference>
<dbReference type="GO" id="GO:0003676">
    <property type="term" value="F:nucleic acid binding"/>
    <property type="evidence" value="ECO:0007669"/>
    <property type="project" value="InterPro"/>
</dbReference>
<evidence type="ECO:0000256" key="3">
    <source>
        <dbReference type="ARBA" id="ARBA00022722"/>
    </source>
</evidence>
<organism evidence="8">
    <name type="scientific">Cladocopium goreaui</name>
    <dbReference type="NCBI Taxonomy" id="2562237"/>
    <lineage>
        <taxon>Eukaryota</taxon>
        <taxon>Sar</taxon>
        <taxon>Alveolata</taxon>
        <taxon>Dinophyceae</taxon>
        <taxon>Suessiales</taxon>
        <taxon>Symbiodiniaceae</taxon>
        <taxon>Cladocopium</taxon>
    </lineage>
</organism>
<evidence type="ECO:0000313" key="10">
    <source>
        <dbReference type="Proteomes" id="UP001152797"/>
    </source>
</evidence>
<evidence type="ECO:0000313" key="8">
    <source>
        <dbReference type="EMBL" id="CAI3974380.1"/>
    </source>
</evidence>
<feature type="domain" description="Integrase catalytic" evidence="7">
    <location>
        <begin position="1195"/>
        <end position="1369"/>
    </location>
</feature>
<name>A0A9P1BKL4_9DINO</name>
<dbReference type="OrthoDB" id="444832at2759"/>
<keyword evidence="3" id="KW-0540">Nuclease</keyword>
<feature type="compositionally biased region" description="Pro residues" evidence="6">
    <location>
        <begin position="1620"/>
        <end position="1631"/>
    </location>
</feature>
<dbReference type="GO" id="GO:0016779">
    <property type="term" value="F:nucleotidyltransferase activity"/>
    <property type="evidence" value="ECO:0007669"/>
    <property type="project" value="UniProtKB-KW"/>
</dbReference>
<keyword evidence="5" id="KW-0175">Coiled coil</keyword>
<feature type="compositionally biased region" description="Basic and acidic residues" evidence="6">
    <location>
        <begin position="1673"/>
        <end position="1682"/>
    </location>
</feature>
<feature type="non-terminal residue" evidence="8">
    <location>
        <position position="2441"/>
    </location>
</feature>
<dbReference type="InterPro" id="IPR013103">
    <property type="entry name" value="RVT_2"/>
</dbReference>
<dbReference type="EMBL" id="CAMXCT020000131">
    <property type="protein sequence ID" value="CAL1127755.1"/>
    <property type="molecule type" value="Genomic_DNA"/>
</dbReference>
<keyword evidence="1" id="KW-0808">Transferase</keyword>
<keyword evidence="10" id="KW-1185">Reference proteome</keyword>
<proteinExistence type="predicted"/>